<sequence length="157" mass="16194">MRIKHIAFIMASVLSIAPVCAMAQPMPGGGHQGGEYRGGGGRDNGGPGRGGPARGGPGGQRDFRGGNYGRRGAPPPPMNNWRPGARYWGGDPWINNWQSYRGLYAPPYGYRWIQSGNQFLLTAIATGIISAVVVNGVVSGMGPGGVAPGGMVGGPGY</sequence>
<comment type="caution">
    <text evidence="3">The sequence shown here is derived from an EMBL/GenBank/DDBJ whole genome shotgun (WGS) entry which is preliminary data.</text>
</comment>
<evidence type="ECO:0000313" key="4">
    <source>
        <dbReference type="Proteomes" id="UP001521074"/>
    </source>
</evidence>
<accession>A0ABS8VWM5</accession>
<dbReference type="Proteomes" id="UP001521074">
    <property type="component" value="Unassembled WGS sequence"/>
</dbReference>
<evidence type="ECO:0000313" key="3">
    <source>
        <dbReference type="EMBL" id="MCE0745375.1"/>
    </source>
</evidence>
<reference evidence="3 4" key="1">
    <citation type="submission" date="2021-12" db="EMBL/GenBank/DDBJ databases">
        <title>Genome sequence of Acetobacter sicerae DmPark20a_162.</title>
        <authorList>
            <person name="Chaston J.M."/>
        </authorList>
    </citation>
    <scope>NUCLEOTIDE SEQUENCE [LARGE SCALE GENOMIC DNA]</scope>
    <source>
        <strain evidence="3 4">DmPark20a_162</strain>
    </source>
</reference>
<gene>
    <name evidence="3" type="ORF">LWC05_15990</name>
</gene>
<evidence type="ECO:0000256" key="2">
    <source>
        <dbReference type="SAM" id="SignalP"/>
    </source>
</evidence>
<keyword evidence="4" id="KW-1185">Reference proteome</keyword>
<evidence type="ECO:0000256" key="1">
    <source>
        <dbReference type="SAM" id="MobiDB-lite"/>
    </source>
</evidence>
<feature type="region of interest" description="Disordered" evidence="1">
    <location>
        <begin position="30"/>
        <end position="80"/>
    </location>
</feature>
<name>A0ABS8VWM5_9PROT</name>
<dbReference type="EMBL" id="JAJSOJ010000071">
    <property type="protein sequence ID" value="MCE0745375.1"/>
    <property type="molecule type" value="Genomic_DNA"/>
</dbReference>
<keyword evidence="2" id="KW-0732">Signal</keyword>
<feature type="signal peptide" evidence="2">
    <location>
        <begin position="1"/>
        <end position="23"/>
    </location>
</feature>
<dbReference type="Gene3D" id="3.10.450.160">
    <property type="entry name" value="inner membrane protein cigr"/>
    <property type="match status" value="1"/>
</dbReference>
<dbReference type="Pfam" id="PF11776">
    <property type="entry name" value="RcnB"/>
    <property type="match status" value="1"/>
</dbReference>
<dbReference type="InterPro" id="IPR024572">
    <property type="entry name" value="RcnB"/>
</dbReference>
<protein>
    <submittedName>
        <fullName evidence="3">RcnB family protein</fullName>
    </submittedName>
</protein>
<feature type="compositionally biased region" description="Gly residues" evidence="1">
    <location>
        <begin position="30"/>
        <end position="59"/>
    </location>
</feature>
<dbReference type="RefSeq" id="WP_232879028.1">
    <property type="nucleotide sequence ID" value="NZ_JAJSOJ010000071.1"/>
</dbReference>
<organism evidence="3 4">
    <name type="scientific">Acetobacter sicerae</name>
    <dbReference type="NCBI Taxonomy" id="85325"/>
    <lineage>
        <taxon>Bacteria</taxon>
        <taxon>Pseudomonadati</taxon>
        <taxon>Pseudomonadota</taxon>
        <taxon>Alphaproteobacteria</taxon>
        <taxon>Acetobacterales</taxon>
        <taxon>Acetobacteraceae</taxon>
        <taxon>Acetobacter</taxon>
    </lineage>
</organism>
<proteinExistence type="predicted"/>
<feature type="chain" id="PRO_5045247538" evidence="2">
    <location>
        <begin position="24"/>
        <end position="157"/>
    </location>
</feature>